<name>A0A2M7GC94_9BACT</name>
<evidence type="ECO:0000313" key="1">
    <source>
        <dbReference type="EMBL" id="PIW19563.1"/>
    </source>
</evidence>
<dbReference type="Proteomes" id="UP000231019">
    <property type="component" value="Unassembled WGS sequence"/>
</dbReference>
<protein>
    <submittedName>
        <fullName evidence="1">Uncharacterized protein</fullName>
    </submittedName>
</protein>
<comment type="caution">
    <text evidence="1">The sequence shown here is derived from an EMBL/GenBank/DDBJ whole genome shotgun (WGS) entry which is preliminary data.</text>
</comment>
<reference evidence="1 2" key="1">
    <citation type="submission" date="2017-09" db="EMBL/GenBank/DDBJ databases">
        <title>Depth-based differentiation of microbial function through sediment-hosted aquifers and enrichment of novel symbionts in the deep terrestrial subsurface.</title>
        <authorList>
            <person name="Probst A.J."/>
            <person name="Ladd B."/>
            <person name="Jarett J.K."/>
            <person name="Geller-Mcgrath D.E."/>
            <person name="Sieber C.M."/>
            <person name="Emerson J.B."/>
            <person name="Anantharaman K."/>
            <person name="Thomas B.C."/>
            <person name="Malmstrom R."/>
            <person name="Stieglmeier M."/>
            <person name="Klingl A."/>
            <person name="Woyke T."/>
            <person name="Ryan C.M."/>
            <person name="Banfield J.F."/>
        </authorList>
    </citation>
    <scope>NUCLEOTIDE SEQUENCE [LARGE SCALE GENOMIC DNA]</scope>
    <source>
        <strain evidence="1">CG17_big_fil_post_rev_8_21_14_2_50_48_46</strain>
    </source>
</reference>
<sequence>MKKLEKKMRPQVWTQGFAVALILAISACSNQISSGISPQAPTLSQPAALSVPVSSEINRFGLSPRNQDMVKLARQYMQTPAFLESLRLGAGSQFSVQNLKQDFSIQAKRDLTPRMYAALSNNQLYEIDPSTYAITALTTGLVNNMYGLARDPISNDVFYMKDTAPYTLYKWNRTTNTHTAVGDLPVASGNTLYRLGFAPSGELYLANNQGLFVVDTSNAQIMSVMTAAEGVQTGTGGDLAVNAAGKIYMAINKIIYLIDPTAKTSTQIGNFTNMSGNISGMGFTADDRLLVTSLDSKIYEITNYTTSPAAVERTVLSGVTNAVDLSSAVVNACPVMTAGRPDYPTLLFNDDFSTMPANFANLAGETNPDTSSGWLQWNTDYYPTGKGVLPWNPGPGQATSLRNIPGEYASTPGDPRPNMLETAISRKVPLKYKAGDKLIAKLKVAPTFSDQASDTTLMITFDDPSETVAVSSTIRGDKASGGELYVEAVIPSCATEATVIGMAYLGENETSSVTFEKASLEFIPQNYYTQTTLLNEPFDTSTTHATYGTNFPAGMDEQFGAYDLYTVANWPTTPGDLAVTAANPNAASGYGGLVKRVNLPTYTSTDSISAKLFTASTFTDAASEASLLIDFFNAADQKLGSLNATKVTAKQWRWLQIDRGSIPSGATYAKIVPILSLGASETGSLLWDRLEMSLTSTQPPAPPTSLVLNSPSSGSFTTGDSIALKATPDKVLSGMSVLFVDGSGNTLATGTKQMDGSFTASWTAATAGSYTVIAQAKDLNGNLLLSSSPASVTVVAPSISITAPSSGWSIVRNSKGGSLSLSATATGVPSGGSVKFEIQDSTGTVISTRTATNTSGNIWDATWGSTNTRANYDVYAKILNASGTTLATAGPISGSVN</sequence>
<dbReference type="InterPro" id="IPR013783">
    <property type="entry name" value="Ig-like_fold"/>
</dbReference>
<dbReference type="SUPFAM" id="SSF63829">
    <property type="entry name" value="Calcium-dependent phosphotriesterase"/>
    <property type="match status" value="1"/>
</dbReference>
<dbReference type="EMBL" id="PFFQ01000004">
    <property type="protein sequence ID" value="PIW19563.1"/>
    <property type="molecule type" value="Genomic_DNA"/>
</dbReference>
<dbReference type="Gene3D" id="2.60.40.10">
    <property type="entry name" value="Immunoglobulins"/>
    <property type="match status" value="1"/>
</dbReference>
<proteinExistence type="predicted"/>
<dbReference type="PROSITE" id="PS51257">
    <property type="entry name" value="PROKAR_LIPOPROTEIN"/>
    <property type="match status" value="1"/>
</dbReference>
<evidence type="ECO:0000313" key="2">
    <source>
        <dbReference type="Proteomes" id="UP000231019"/>
    </source>
</evidence>
<dbReference type="AlphaFoldDB" id="A0A2M7GC94"/>
<gene>
    <name evidence="1" type="ORF">COW36_01615</name>
</gene>
<organism evidence="1 2">
    <name type="scientific">bacterium (Candidatus Blackallbacteria) CG17_big_fil_post_rev_8_21_14_2_50_48_46</name>
    <dbReference type="NCBI Taxonomy" id="2014261"/>
    <lineage>
        <taxon>Bacteria</taxon>
        <taxon>Candidatus Blackallbacteria</taxon>
    </lineage>
</organism>
<accession>A0A2M7GC94</accession>